<evidence type="ECO:0000313" key="4">
    <source>
        <dbReference type="Proteomes" id="UP000762253"/>
    </source>
</evidence>
<keyword evidence="4" id="KW-1185">Reference proteome</keyword>
<dbReference type="InterPro" id="IPR006680">
    <property type="entry name" value="Amidohydro-rel"/>
</dbReference>
<name>A0ABX1M0M3_9CYAN</name>
<dbReference type="Gene3D" id="3.20.20.140">
    <property type="entry name" value="Metal-dependent hydrolases"/>
    <property type="match status" value="2"/>
</dbReference>
<dbReference type="PANTHER" id="PTHR43668">
    <property type="entry name" value="ALLANTOINASE"/>
    <property type="match status" value="1"/>
</dbReference>
<dbReference type="NCBIfam" id="TIGR00857">
    <property type="entry name" value="pyrC_multi"/>
    <property type="match status" value="1"/>
</dbReference>
<protein>
    <submittedName>
        <fullName evidence="3">Dihydroorotase</fullName>
        <ecNumber evidence="3">3.5.2.3</ecNumber>
    </submittedName>
</protein>
<evidence type="ECO:0000259" key="2">
    <source>
        <dbReference type="Pfam" id="PF01979"/>
    </source>
</evidence>
<comment type="caution">
    <text evidence="3">The sequence shown here is derived from an EMBL/GenBank/DDBJ whole genome shotgun (WGS) entry which is preliminary data.</text>
</comment>
<dbReference type="Proteomes" id="UP000762253">
    <property type="component" value="Unassembled WGS sequence"/>
</dbReference>
<dbReference type="CDD" id="cd01317">
    <property type="entry name" value="DHOase_IIa"/>
    <property type="match status" value="1"/>
</dbReference>
<dbReference type="PANTHER" id="PTHR43668:SF2">
    <property type="entry name" value="ALLANTOINASE"/>
    <property type="match status" value="1"/>
</dbReference>
<feature type="domain" description="Amidohydrolase-related" evidence="2">
    <location>
        <begin position="286"/>
        <end position="428"/>
    </location>
</feature>
<dbReference type="InterPro" id="IPR004722">
    <property type="entry name" value="DHOase"/>
</dbReference>
<evidence type="ECO:0000256" key="1">
    <source>
        <dbReference type="ARBA" id="ARBA00022975"/>
    </source>
</evidence>
<dbReference type="EMBL" id="QMEC01000010">
    <property type="protein sequence ID" value="NMF62029.1"/>
    <property type="molecule type" value="Genomic_DNA"/>
</dbReference>
<dbReference type="Pfam" id="PF01979">
    <property type="entry name" value="Amidohydro_1"/>
    <property type="match status" value="1"/>
</dbReference>
<dbReference type="RefSeq" id="WP_169263620.1">
    <property type="nucleotide sequence ID" value="NZ_QMEC01000010.1"/>
</dbReference>
<gene>
    <name evidence="3" type="ORF">DP115_04185</name>
</gene>
<dbReference type="NCBIfam" id="NF005614">
    <property type="entry name" value="PRK07369.1"/>
    <property type="match status" value="1"/>
</dbReference>
<sequence>MASELLQQVRVIDPVSGTDQIADVLIDDGYIRSVMNHISDVPDNTRVRDCQGLILGPGLVDLYSHSGEPGFEERETLVSLLQAAAAGGFTRISILPDTLPVIDNPAVVAQLQKRGGELEVMSHMKSQRQGERKLREDLPEQVTGVEIREKQNSPLSSLSSSTPLVNVWGAISLDVAGKQMTELANLAAVGVVGFTDSQPWENFGLVRRVLEYIQPLRKPVAFWCCDRQLMGNGVIREAPDAIRFGLPFIPSSAETSAIAALLELVTATNTPVHIMRVSTARSVELIASAKARGVPITVSTTWMHLLLDIHAVKSYNTSLRLEPPLGTSNDVAALRQAVRTGVIDAIAIDHRPYTYEEKTVAFAEAPPGAIGYELALPLLWQDLVETGEFTALELWKAFSTRPAECLQQRMSAIAPDQKAELTLFDPQQNWKVEKQNLHTLSSNTFWLGQQLTGRVVQTWC</sequence>
<dbReference type="Gene3D" id="2.30.40.10">
    <property type="entry name" value="Urease, subunit C, domain 1"/>
    <property type="match status" value="2"/>
</dbReference>
<keyword evidence="3" id="KW-0378">Hydrolase</keyword>
<dbReference type="GO" id="GO:0004151">
    <property type="term" value="F:dihydroorotase activity"/>
    <property type="evidence" value="ECO:0007669"/>
    <property type="project" value="UniProtKB-EC"/>
</dbReference>
<dbReference type="InterPro" id="IPR011059">
    <property type="entry name" value="Metal-dep_hydrolase_composite"/>
</dbReference>
<reference evidence="3 4" key="1">
    <citation type="submission" date="2018-06" db="EMBL/GenBank/DDBJ databases">
        <title>Comparative genomics of Brasilonema spp. strains.</title>
        <authorList>
            <person name="Alvarenga D.O."/>
            <person name="Fiore M.F."/>
            <person name="Varani A.M."/>
        </authorList>
    </citation>
    <scope>NUCLEOTIDE SEQUENCE [LARGE SCALE GENOMIC DNA]</scope>
    <source>
        <strain evidence="3 4">UFV-OR1</strain>
    </source>
</reference>
<proteinExistence type="predicted"/>
<accession>A0ABX1M0M3</accession>
<keyword evidence="1" id="KW-0665">Pyrimidine biosynthesis</keyword>
<dbReference type="SUPFAM" id="SSF51556">
    <property type="entry name" value="Metallo-dependent hydrolases"/>
    <property type="match status" value="1"/>
</dbReference>
<evidence type="ECO:0000313" key="3">
    <source>
        <dbReference type="EMBL" id="NMF62029.1"/>
    </source>
</evidence>
<dbReference type="InterPro" id="IPR032466">
    <property type="entry name" value="Metal_Hydrolase"/>
</dbReference>
<dbReference type="SUPFAM" id="SSF51338">
    <property type="entry name" value="Composite domain of metallo-dependent hydrolases"/>
    <property type="match status" value="1"/>
</dbReference>
<organism evidence="3 4">
    <name type="scientific">Brasilonema octagenarum UFV-OR1</name>
    <dbReference type="NCBI Taxonomy" id="417115"/>
    <lineage>
        <taxon>Bacteria</taxon>
        <taxon>Bacillati</taxon>
        <taxon>Cyanobacteriota</taxon>
        <taxon>Cyanophyceae</taxon>
        <taxon>Nostocales</taxon>
        <taxon>Scytonemataceae</taxon>
        <taxon>Brasilonema</taxon>
        <taxon>Octagenarum group</taxon>
    </lineage>
</organism>
<dbReference type="EC" id="3.5.2.3" evidence="3"/>
<dbReference type="InterPro" id="IPR050138">
    <property type="entry name" value="DHOase/Allantoinase_Hydrolase"/>
</dbReference>